<feature type="compositionally biased region" description="Basic and acidic residues" evidence="1">
    <location>
        <begin position="214"/>
        <end position="229"/>
    </location>
</feature>
<feature type="region of interest" description="Disordered" evidence="1">
    <location>
        <begin position="207"/>
        <end position="229"/>
    </location>
</feature>
<dbReference type="InterPro" id="IPR021552">
    <property type="entry name" value="ArsP_2"/>
</dbReference>
<dbReference type="RefSeq" id="WP_242163418.1">
    <property type="nucleotide sequence ID" value="NZ_JAJMLW010000001.1"/>
</dbReference>
<evidence type="ECO:0000313" key="4">
    <source>
        <dbReference type="Proteomes" id="UP001430755"/>
    </source>
</evidence>
<keyword evidence="4" id="KW-1185">Reference proteome</keyword>
<feature type="transmembrane region" description="Helical" evidence="2">
    <location>
        <begin position="288"/>
        <end position="311"/>
    </location>
</feature>
<organism evidence="3 4">
    <name type="scientific">Adlercreutzia faecimuris</name>
    <dbReference type="NCBI Taxonomy" id="2897341"/>
    <lineage>
        <taxon>Bacteria</taxon>
        <taxon>Bacillati</taxon>
        <taxon>Actinomycetota</taxon>
        <taxon>Coriobacteriia</taxon>
        <taxon>Eggerthellales</taxon>
        <taxon>Eggerthellaceae</taxon>
        <taxon>Adlercreutzia</taxon>
    </lineage>
</organism>
<proteinExistence type="predicted"/>
<dbReference type="Pfam" id="PF11449">
    <property type="entry name" value="ArsP_2"/>
    <property type="match status" value="1"/>
</dbReference>
<feature type="transmembrane region" description="Helical" evidence="2">
    <location>
        <begin position="20"/>
        <end position="36"/>
    </location>
</feature>
<feature type="transmembrane region" description="Helical" evidence="2">
    <location>
        <begin position="246"/>
        <end position="268"/>
    </location>
</feature>
<keyword evidence="2" id="KW-0812">Transmembrane</keyword>
<feature type="transmembrane region" description="Helical" evidence="2">
    <location>
        <begin position="113"/>
        <end position="135"/>
    </location>
</feature>
<evidence type="ECO:0000313" key="3">
    <source>
        <dbReference type="EMBL" id="MCI2241342.1"/>
    </source>
</evidence>
<evidence type="ECO:0000256" key="1">
    <source>
        <dbReference type="SAM" id="MobiDB-lite"/>
    </source>
</evidence>
<feature type="transmembrane region" description="Helical" evidence="2">
    <location>
        <begin position="318"/>
        <end position="336"/>
    </location>
</feature>
<comment type="caution">
    <text evidence="3">The sequence shown here is derived from an EMBL/GenBank/DDBJ whole genome shotgun (WGS) entry which is preliminary data.</text>
</comment>
<evidence type="ECO:0000256" key="2">
    <source>
        <dbReference type="SAM" id="Phobius"/>
    </source>
</evidence>
<dbReference type="EMBL" id="JAJMLW010000001">
    <property type="protein sequence ID" value="MCI2241342.1"/>
    <property type="molecule type" value="Genomic_DNA"/>
</dbReference>
<name>A0ABS9WGA2_9ACTN</name>
<dbReference type="NCBIfam" id="NF037962">
    <property type="entry name" value="arsenic_eff"/>
    <property type="match status" value="1"/>
</dbReference>
<accession>A0ABS9WGA2</accession>
<reference evidence="3" key="1">
    <citation type="submission" date="2021-11" db="EMBL/GenBank/DDBJ databases">
        <title>A Novel Adlercreutzia Species, isolated from a Allomyrina dichotoma larva feces.</title>
        <authorList>
            <person name="Suh M.K."/>
        </authorList>
    </citation>
    <scope>NUCLEOTIDE SEQUENCE</scope>
    <source>
        <strain evidence="3">JBNU-10</strain>
    </source>
</reference>
<keyword evidence="2" id="KW-1133">Transmembrane helix</keyword>
<protein>
    <submittedName>
        <fullName evidence="3">Arsenic efflux protein</fullName>
    </submittedName>
</protein>
<gene>
    <name evidence="3" type="ORF">LPT13_03100</name>
</gene>
<keyword evidence="2" id="KW-0472">Membrane</keyword>
<sequence>MEDIGHIVEHVLEHSVGDTAYLLPFLFVTYLLMEWLEHKTAGRTQEAIRHAGAAGPVVGAFLGVVPQCGFSAVAATLYAGRVITLGTLFAVFLSTSDEMLPIFLAEQVPGNTILSIMGAKVVIGMVMGFIVDAGLRLARRDRQDLRIHELCEHDNCGCHEDCAACEEDPSSVYRHHDDALAAEAARAATAAADRAALAEATEPEGLLGDLASGEDPRDHDHGAPSCCAHDHSHDHDHGWKGIVKSALVHTVQVAVFIFVITIALNAVLEVVGEDVLADFLGANPTFSVLASALVGLIPNCAASVVIAELYLEGVLGSGAMLAGLLVSAGVGLLVLVRANRRWRQNVAIIAGLYATGVLWGLIANGLGVVF</sequence>
<dbReference type="Proteomes" id="UP001430755">
    <property type="component" value="Unassembled WGS sequence"/>
</dbReference>
<feature type="transmembrane region" description="Helical" evidence="2">
    <location>
        <begin position="348"/>
        <end position="369"/>
    </location>
</feature>